<sequence>MVLGGARGRYGNTFGKEIEHAILPHLEAKAPLIVLHLYKLLLHLIYCADASDAITCSREAEK</sequence>
<name>W1PTG9_AMBTC</name>
<dbReference type="HOGENOM" id="CLU_2907069_0_0_1"/>
<dbReference type="Proteomes" id="UP000017836">
    <property type="component" value="Unassembled WGS sequence"/>
</dbReference>
<organism evidence="1 2">
    <name type="scientific">Amborella trichopoda</name>
    <dbReference type="NCBI Taxonomy" id="13333"/>
    <lineage>
        <taxon>Eukaryota</taxon>
        <taxon>Viridiplantae</taxon>
        <taxon>Streptophyta</taxon>
        <taxon>Embryophyta</taxon>
        <taxon>Tracheophyta</taxon>
        <taxon>Spermatophyta</taxon>
        <taxon>Magnoliopsida</taxon>
        <taxon>Amborellales</taxon>
        <taxon>Amborellaceae</taxon>
        <taxon>Amborella</taxon>
    </lineage>
</organism>
<evidence type="ECO:0000313" key="2">
    <source>
        <dbReference type="Proteomes" id="UP000017836"/>
    </source>
</evidence>
<proteinExistence type="predicted"/>
<dbReference type="Gramene" id="ERN11343">
    <property type="protein sequence ID" value="ERN11343"/>
    <property type="gene ID" value="AMTR_s00024p00251620"/>
</dbReference>
<dbReference type="AlphaFoldDB" id="W1PTG9"/>
<accession>W1PTG9</accession>
<protein>
    <submittedName>
        <fullName evidence="1">Uncharacterized protein</fullName>
    </submittedName>
</protein>
<reference evidence="2" key="1">
    <citation type="journal article" date="2013" name="Science">
        <title>The Amborella genome and the evolution of flowering plants.</title>
        <authorList>
            <consortium name="Amborella Genome Project"/>
        </authorList>
    </citation>
    <scope>NUCLEOTIDE SEQUENCE [LARGE SCALE GENOMIC DNA]</scope>
</reference>
<gene>
    <name evidence="1" type="ORF">AMTR_s00024p00251620</name>
</gene>
<dbReference type="EMBL" id="KI392710">
    <property type="protein sequence ID" value="ERN11343.1"/>
    <property type="molecule type" value="Genomic_DNA"/>
</dbReference>
<evidence type="ECO:0000313" key="1">
    <source>
        <dbReference type="EMBL" id="ERN11343.1"/>
    </source>
</evidence>
<keyword evidence="2" id="KW-1185">Reference proteome</keyword>